<name>A0A1H9MIR5_9PSEU</name>
<proteinExistence type="predicted"/>
<sequence>MHDHVCWGYRDPDDFRDHAGEFLVDGLALGQRPQYVVTSQDAPSALARLRRDPRLDRAVRDGVLRVTAIDSAYAGEAAVDPDAQVDWYVAATRDAVEAGFAGLRVVGEATPLVGTAGQFDAFARYEHLMDRRMPGVPFAALCGYDLTVLGEPAVAQIAVMHPFTNLDRPGFRLCGSSLPGCSVALGGELDLANADLFAAALDRTELPVVDGTITLDCTGLEFIDHRALMTLAERAGDATLVLLTPRSGPARVVDLLGLRSVRVERPA</sequence>
<dbReference type="AlphaFoldDB" id="A0A1H9MIR5"/>
<dbReference type="Pfam" id="PF14417">
    <property type="entry name" value="MEDS"/>
    <property type="match status" value="1"/>
</dbReference>
<dbReference type="Gene3D" id="3.30.750.24">
    <property type="entry name" value="STAS domain"/>
    <property type="match status" value="1"/>
</dbReference>
<feature type="domain" description="STAS" evidence="1">
    <location>
        <begin position="183"/>
        <end position="267"/>
    </location>
</feature>
<accession>A0A1H9MIR5</accession>
<gene>
    <name evidence="2" type="ORF">SAMN04487818_102183</name>
</gene>
<dbReference type="CDD" id="cd07043">
    <property type="entry name" value="STAS_anti-anti-sigma_factors"/>
    <property type="match status" value="1"/>
</dbReference>
<dbReference type="PROSITE" id="PS50801">
    <property type="entry name" value="STAS"/>
    <property type="match status" value="1"/>
</dbReference>
<dbReference type="SUPFAM" id="SSF52091">
    <property type="entry name" value="SpoIIaa-like"/>
    <property type="match status" value="1"/>
</dbReference>
<dbReference type="EMBL" id="FOGI01000002">
    <property type="protein sequence ID" value="SER23594.1"/>
    <property type="molecule type" value="Genomic_DNA"/>
</dbReference>
<evidence type="ECO:0000259" key="1">
    <source>
        <dbReference type="PROSITE" id="PS50801"/>
    </source>
</evidence>
<dbReference type="InterPro" id="IPR025847">
    <property type="entry name" value="MEDS_domain"/>
</dbReference>
<organism evidence="2 3">
    <name type="scientific">Actinokineospora terrae</name>
    <dbReference type="NCBI Taxonomy" id="155974"/>
    <lineage>
        <taxon>Bacteria</taxon>
        <taxon>Bacillati</taxon>
        <taxon>Actinomycetota</taxon>
        <taxon>Actinomycetes</taxon>
        <taxon>Pseudonocardiales</taxon>
        <taxon>Pseudonocardiaceae</taxon>
        <taxon>Actinokineospora</taxon>
    </lineage>
</organism>
<evidence type="ECO:0000313" key="2">
    <source>
        <dbReference type="EMBL" id="SER23594.1"/>
    </source>
</evidence>
<evidence type="ECO:0000313" key="3">
    <source>
        <dbReference type="Proteomes" id="UP000199051"/>
    </source>
</evidence>
<dbReference type="STRING" id="155974.SAMN04487818_102183"/>
<dbReference type="Proteomes" id="UP000199051">
    <property type="component" value="Unassembled WGS sequence"/>
</dbReference>
<dbReference type="InterPro" id="IPR002645">
    <property type="entry name" value="STAS_dom"/>
</dbReference>
<keyword evidence="3" id="KW-1185">Reference proteome</keyword>
<dbReference type="Pfam" id="PF01740">
    <property type="entry name" value="STAS"/>
    <property type="match status" value="1"/>
</dbReference>
<dbReference type="InterPro" id="IPR036513">
    <property type="entry name" value="STAS_dom_sf"/>
</dbReference>
<protein>
    <submittedName>
        <fullName evidence="2">MEDS: MEthanogen/methylotroph, DcmR Sensory domain</fullName>
    </submittedName>
</protein>
<reference evidence="3" key="1">
    <citation type="submission" date="2016-10" db="EMBL/GenBank/DDBJ databases">
        <authorList>
            <person name="Varghese N."/>
            <person name="Submissions S."/>
        </authorList>
    </citation>
    <scope>NUCLEOTIDE SEQUENCE [LARGE SCALE GENOMIC DNA]</scope>
    <source>
        <strain evidence="3">DSM 44260</strain>
    </source>
</reference>